<evidence type="ECO:0000313" key="1">
    <source>
        <dbReference type="EMBL" id="ODA33982.1"/>
    </source>
</evidence>
<proteinExistence type="predicted"/>
<keyword evidence="2" id="KW-1185">Reference proteome</keyword>
<gene>
    <name evidence="1" type="ORF">A8L45_08015</name>
</gene>
<reference evidence="1 2" key="1">
    <citation type="submission" date="2016-05" db="EMBL/GenBank/DDBJ databases">
        <title>Genomic Taxonomy of the Vibrionaceae.</title>
        <authorList>
            <person name="Gomez-Gil B."/>
            <person name="Enciso-Ibarra J."/>
        </authorList>
    </citation>
    <scope>NUCLEOTIDE SEQUENCE [LARGE SCALE GENOMIC DNA]</scope>
    <source>
        <strain evidence="1 2">CAIM 1920</strain>
    </source>
</reference>
<dbReference type="Proteomes" id="UP000094936">
    <property type="component" value="Unassembled WGS sequence"/>
</dbReference>
<dbReference type="AlphaFoldDB" id="A0A1C3EL74"/>
<evidence type="ECO:0000313" key="2">
    <source>
        <dbReference type="Proteomes" id="UP000094936"/>
    </source>
</evidence>
<protein>
    <submittedName>
        <fullName evidence="1">Uncharacterized protein</fullName>
    </submittedName>
</protein>
<dbReference type="EMBL" id="LYBM01000011">
    <property type="protein sequence ID" value="ODA33982.1"/>
    <property type="molecule type" value="Genomic_DNA"/>
</dbReference>
<organism evidence="1 2">
    <name type="scientific">Veronia pacifica</name>
    <dbReference type="NCBI Taxonomy" id="1080227"/>
    <lineage>
        <taxon>Bacteria</taxon>
        <taxon>Pseudomonadati</taxon>
        <taxon>Pseudomonadota</taxon>
        <taxon>Gammaproteobacteria</taxon>
        <taxon>Vibrionales</taxon>
        <taxon>Vibrionaceae</taxon>
        <taxon>Veronia</taxon>
    </lineage>
</organism>
<name>A0A1C3EL74_9GAMM</name>
<sequence length="119" mass="13455">MNAHCIITNDINHFLLLQKQEDEKASTIDTLTGDISKDLLAGNHVHVGKDDWHFDDVLSKAFESDDFCMVCEALARTRGDREAFSNLSEEYQALIAEAAEDIAFKLATTLVEDRQHDRM</sequence>
<accession>A0A1C3EL74</accession>
<dbReference type="STRING" id="1080227.A8L45_08015"/>
<comment type="caution">
    <text evidence="1">The sequence shown here is derived from an EMBL/GenBank/DDBJ whole genome shotgun (WGS) entry which is preliminary data.</text>
</comment>